<reference evidence="4" key="1">
    <citation type="submission" date="2018-01" db="EMBL/GenBank/DDBJ databases">
        <title>An insight into the sialome of Amazonian anophelines.</title>
        <authorList>
            <person name="Ribeiro J.M."/>
            <person name="Scarpassa V."/>
            <person name="Calvo E."/>
        </authorList>
    </citation>
    <scope>NUCLEOTIDE SEQUENCE</scope>
</reference>
<feature type="compositionally biased region" description="Polar residues" evidence="1">
    <location>
        <begin position="871"/>
        <end position="884"/>
    </location>
</feature>
<feature type="region of interest" description="Disordered" evidence="1">
    <location>
        <begin position="862"/>
        <end position="884"/>
    </location>
</feature>
<dbReference type="InterPro" id="IPR024867">
    <property type="entry name" value="NFRKB"/>
</dbReference>
<accession>A0A2M4CIF5</accession>
<dbReference type="GO" id="GO:0002020">
    <property type="term" value="F:protease binding"/>
    <property type="evidence" value="ECO:0007669"/>
    <property type="project" value="TreeGrafter"/>
</dbReference>
<evidence type="ECO:0000259" key="2">
    <source>
        <dbReference type="Pfam" id="PF14465"/>
    </source>
</evidence>
<name>A0A2M4CIF5_ANODA</name>
<feature type="region of interest" description="Disordered" evidence="1">
    <location>
        <begin position="387"/>
        <end position="410"/>
    </location>
</feature>
<dbReference type="Gene3D" id="1.10.10.2430">
    <property type="entry name" value="NFRKB winged helix-like domain"/>
    <property type="match status" value="1"/>
</dbReference>
<dbReference type="CDD" id="cd21865">
    <property type="entry name" value="DEUBAD_NFRKB"/>
    <property type="match status" value="1"/>
</dbReference>
<dbReference type="VEuPathDB" id="VectorBase:ADAR2_002346"/>
<dbReference type="InterPro" id="IPR025220">
    <property type="entry name" value="NFRKB_WH_1"/>
</dbReference>
<proteinExistence type="predicted"/>
<organism evidence="4">
    <name type="scientific">Anopheles darlingi</name>
    <name type="common">Mosquito</name>
    <dbReference type="NCBI Taxonomy" id="43151"/>
    <lineage>
        <taxon>Eukaryota</taxon>
        <taxon>Metazoa</taxon>
        <taxon>Ecdysozoa</taxon>
        <taxon>Arthropoda</taxon>
        <taxon>Hexapoda</taxon>
        <taxon>Insecta</taxon>
        <taxon>Pterygota</taxon>
        <taxon>Neoptera</taxon>
        <taxon>Endopterygota</taxon>
        <taxon>Diptera</taxon>
        <taxon>Nematocera</taxon>
        <taxon>Culicoidea</taxon>
        <taxon>Culicidae</taxon>
        <taxon>Anophelinae</taxon>
        <taxon>Anopheles</taxon>
    </lineage>
</organism>
<feature type="compositionally biased region" description="Basic and acidic residues" evidence="1">
    <location>
        <begin position="1"/>
        <end position="10"/>
    </location>
</feature>
<dbReference type="Pfam" id="PF14465">
    <property type="entry name" value="WHD_1st_NFRKB"/>
    <property type="match status" value="1"/>
</dbReference>
<evidence type="ECO:0000313" key="4">
    <source>
        <dbReference type="EMBL" id="MBW65083.1"/>
    </source>
</evidence>
<dbReference type="PANTHER" id="PTHR13052">
    <property type="entry name" value="NFRKB-RELATED"/>
    <property type="match status" value="1"/>
</dbReference>
<sequence>MADIFVRKEQTSVARPASDGYAETENSFATSSGSDSEESNTSLLETNSILSEKLILPKDLCHNEAIFNEFFIPSIWDTLPPSAKQYLRTFLPETDHRSTSSKVVNDLLSRRLDRFGLDQIKSLQVNLAKGNFRADIAKLRQTLSKSVIKEQRMLDLQRYLRLARNVLLSREVKLMTEVHNQSHQKIAFCPRNRPNAQFPQSSKRDKFRTIAKKRYLSEIVGISETIGVPLSLSDEEECYEICAAGPVRKNRKIYSASSATNESNMGSLGTSNLNKRCSTYGSSTGVYFNSMDGSSFTTSKLCITDTHYHRLLTQHQKRKITESDNPEMDLEGLKLKDVVTRTQIAAGYRRILPFPKHNGLTEIKGEFDDIETRETLWVKSTSMGEKQIRIGHADNKSTKQESKARDGEQQIKAANLKSLSYSLETSKHNEENEPLPPKSEVLKAQIDSYFNDPDLEETIKGVCETPKPSPTMYTNSHSCFFSLVRDLFCSSHAHRLTIDELLQKISDWYNSLIVPRQGWYTMCATITEWQAMLQSAVQFLAGDFHTQLKDFVPYIERKKSLNVLQWIGASRDGDARLEPLCEFWHSLKQHENEKLTDTECTSPISTMVVMAPGTRQSNVGNGQYNEAISLKDNEKWTIDCVQNSLSNSFGEPALSNVEPDGMLQEDDDGSTSERCETPPPPRYPTDWTVRKATDEEIRSFRLQERQRYENPHMAYTYREHSYNSVVGPVKGIYTQVPGMSKARGHSMLVADRPNFVTILTLVRDATARLPNGEGTRADICELLKSSQYISSSATEQILQTIVSGALDRMHTEHDPCVKYDTKRKMWIYLHRNRTEEEFEKLHHQYQGITKHKKTSAKRLLKNDKEVVSPRPKTSNGSLGDPTSNMLSSELSSTNFVITQNIPQSDVLGKSSGILPSVATQITAPSLVYSVMDKIDATDISALPGGASSYLVNHPTSLLKKQHTNVSSTSSLSICDQPNILPMDKAYSSIMDLKLHQTEQNIMSSSVTASCSKDHVPITTASTENITNPTPTIGIMKSNSVNTQNYVPVSTYLPTGELSSTMTPASRTPNSSITQSSLISYALHTKPFTYSMASTKSIDQGNSSPIVSVRQPHSGSICTGSQRQPIFSLVTNGQSAPTIVSQSFATQSKPLQIKLSMTGSATSSSTSGVVTLNDNSNVGKQNTSAVQPSMIISRKFIMNPAPLGTTLSSDSINQNNVALDQSEAIMLDKDTSTIPISKPTPHVIKTSASPVSTITLASGQQSILSPAQQKQILQNLLTQQQKQSIVNWNSCKKTEMSHTISMTNASDATKAFSDGTKNDDEKNNVGGASQLVSQLNTSGKNTSSFMHQQMQKLPRTNSQILKFVSPQILKITPRNLVAFNQIRTSSCPTPTPKNSGGSNSHTVEKSSFESSNCLNTSTVKVTKLNSSNLLATPNTQIITKQAEQANSNANVSTALDVIVSVSSIMPTATMRVLKTGTGTTNLTKSNSTAAASINQSKNCTEARHIMNTYLKKSLTQIPKASVTSGGSSDPFTNVVRKQCILTPLNVESCRVTQPKPSSSNMGHSAHLKMTNNQPKSPVRIDAVYASETPSPGAVTSGVQQYTILPQPNVRGVIPAKPKATSSTLRESSGTIIEHKLNQSMTFASEAECVVEPNKTVANTDGISSSVSTTIGNFNTTGPTKLSQATKIKVISTNPLCSNVTIAHQQQQSHFGRTIKGPKQTISGLTNGVINAKIVGIRNVASSQPNVGSSLSIVNSPGTNFTPIGGTPVNNSKGASDCNYNKSIQGSSLLTTNVNCKIKTEHEVKEHTSLPTGKFDSAVAINSTAGTCQMFHQSHQSNLVKPNDTVEHVCPDTAEVPASISLPTVANNITVTSGSDATTLGKSIVKIRHPTLRDSGSTAKVIDASSKKALVQSQRVILATSTGEIFTQPIILAPGFQTTGPINIKRLKVVPGTNQNKNSTT</sequence>
<dbReference type="InterPro" id="IPR057748">
    <property type="entry name" value="NFRKB_WH_2"/>
</dbReference>
<feature type="domain" description="Nuclear factor related to kappa-B-binding protein second winged helix" evidence="3">
    <location>
        <begin position="697"/>
        <end position="836"/>
    </location>
</feature>
<feature type="region of interest" description="Disordered" evidence="1">
    <location>
        <begin position="649"/>
        <end position="684"/>
    </location>
</feature>
<feature type="compositionally biased region" description="Basic and acidic residues" evidence="1">
    <location>
        <begin position="387"/>
        <end position="409"/>
    </location>
</feature>
<feature type="compositionally biased region" description="Polar residues" evidence="1">
    <location>
        <begin position="1383"/>
        <end position="1400"/>
    </location>
</feature>
<dbReference type="EMBL" id="GGFL01000905">
    <property type="protein sequence ID" value="MBW65083.1"/>
    <property type="molecule type" value="Transcribed_RNA"/>
</dbReference>
<feature type="region of interest" description="Disordered" evidence="1">
    <location>
        <begin position="1550"/>
        <end position="1572"/>
    </location>
</feature>
<dbReference type="PANTHER" id="PTHR13052:SF3">
    <property type="entry name" value="NUCLEAR FACTOR RELATED TO KAPPA-B-BINDING PROTEIN"/>
    <property type="match status" value="1"/>
</dbReference>
<feature type="domain" description="Nuclear factor related to kappa-B-binding protein winged helix-like" evidence="2">
    <location>
        <begin position="480"/>
        <end position="584"/>
    </location>
</feature>
<feature type="region of interest" description="Disordered" evidence="1">
    <location>
        <begin position="1383"/>
        <end position="1408"/>
    </location>
</feature>
<feature type="region of interest" description="Disordered" evidence="1">
    <location>
        <begin position="1"/>
        <end position="40"/>
    </location>
</feature>
<dbReference type="Pfam" id="PF25793">
    <property type="entry name" value="WHD_2nd_NFRKB"/>
    <property type="match status" value="1"/>
</dbReference>
<evidence type="ECO:0000259" key="3">
    <source>
        <dbReference type="Pfam" id="PF25793"/>
    </source>
</evidence>
<dbReference type="InterPro" id="IPR038106">
    <property type="entry name" value="NFRKB_winged_sf"/>
</dbReference>
<evidence type="ECO:0000256" key="1">
    <source>
        <dbReference type="SAM" id="MobiDB-lite"/>
    </source>
</evidence>
<feature type="compositionally biased region" description="Low complexity" evidence="1">
    <location>
        <begin position="27"/>
        <end position="40"/>
    </location>
</feature>
<feature type="compositionally biased region" description="Polar residues" evidence="1">
    <location>
        <begin position="1550"/>
        <end position="1561"/>
    </location>
</feature>
<protein>
    <submittedName>
        <fullName evidence="4">Putative r-kappa-b</fullName>
    </submittedName>
</protein>
<dbReference type="GO" id="GO:0031011">
    <property type="term" value="C:Ino80 complex"/>
    <property type="evidence" value="ECO:0007669"/>
    <property type="project" value="InterPro"/>
</dbReference>